<evidence type="ECO:0000313" key="3">
    <source>
        <dbReference type="Proteomes" id="UP000008372"/>
    </source>
</evidence>
<reference evidence="2 3" key="1">
    <citation type="journal article" date="2014" name="Environ. Microbiol.">
        <title>Comparative genomics of the marine bacterial genus Glaciecola reveals the high degree of genomic diversity and genomic characteristic for cold adaptation.</title>
        <authorList>
            <person name="Qin Q.L."/>
            <person name="Xie B.B."/>
            <person name="Yu Y."/>
            <person name="Shu Y.L."/>
            <person name="Rong J.C."/>
            <person name="Zhang Y.J."/>
            <person name="Zhao D.L."/>
            <person name="Chen X.L."/>
            <person name="Zhang X.Y."/>
            <person name="Chen B."/>
            <person name="Zhou B.C."/>
            <person name="Zhang Y.Z."/>
        </authorList>
    </citation>
    <scope>NUCLEOTIDE SEQUENCE [LARGE SCALE GENOMIC DNA]</scope>
    <source>
        <strain evidence="2 3">NO2</strain>
    </source>
</reference>
<dbReference type="EMBL" id="BAEK01000004">
    <property type="protein sequence ID" value="GAC03012.1"/>
    <property type="molecule type" value="Genomic_DNA"/>
</dbReference>
<name>A0ABQ0I137_9ALTE</name>
<keyword evidence="1" id="KW-0732">Signal</keyword>
<evidence type="ECO:0000313" key="2">
    <source>
        <dbReference type="EMBL" id="GAC03012.1"/>
    </source>
</evidence>
<comment type="caution">
    <text evidence="2">The sequence shown here is derived from an EMBL/GenBank/DDBJ whole genome shotgun (WGS) entry which is preliminary data.</text>
</comment>
<dbReference type="RefSeq" id="WP_008301849.1">
    <property type="nucleotide sequence ID" value="NZ_BAEK01000004.1"/>
</dbReference>
<keyword evidence="3" id="KW-1185">Reference proteome</keyword>
<dbReference type="Proteomes" id="UP000008372">
    <property type="component" value="Unassembled WGS sequence"/>
</dbReference>
<protein>
    <submittedName>
        <fullName evidence="2">Uncharacterized protein</fullName>
    </submittedName>
</protein>
<feature type="signal peptide" evidence="1">
    <location>
        <begin position="1"/>
        <end position="24"/>
    </location>
</feature>
<sequence length="134" mass="14765">MISIKATSYLLVMLILFQSFSAVANSLNFHSIDSEHLSEVHELNSHDNITGKTMQVQQNADLPTNTDNSTFTDTSHNPADCHHCGHCNGTHLSYLGTSQLQSTPSITRSINSIYLDSNKSTQPSSLYRPPKTQS</sequence>
<gene>
    <name evidence="2" type="ORF">GAGA_0147</name>
</gene>
<proteinExistence type="predicted"/>
<organism evidence="2 3">
    <name type="scientific">Paraglaciecola agarilytica NO2</name>
    <dbReference type="NCBI Taxonomy" id="1125747"/>
    <lineage>
        <taxon>Bacteria</taxon>
        <taxon>Pseudomonadati</taxon>
        <taxon>Pseudomonadota</taxon>
        <taxon>Gammaproteobacteria</taxon>
        <taxon>Alteromonadales</taxon>
        <taxon>Alteromonadaceae</taxon>
        <taxon>Paraglaciecola</taxon>
    </lineage>
</organism>
<evidence type="ECO:0000256" key="1">
    <source>
        <dbReference type="SAM" id="SignalP"/>
    </source>
</evidence>
<accession>A0ABQ0I137</accession>
<feature type="chain" id="PRO_5045903877" evidence="1">
    <location>
        <begin position="25"/>
        <end position="134"/>
    </location>
</feature>